<sequence>MLCSEQQEKAKALSAPSGDPSQPETASSTQLPLRRESHHLLQHLLIPISLITGN</sequence>
<accession>A0A9Q0YL24</accession>
<keyword evidence="3" id="KW-1185">Reference proteome</keyword>
<gene>
    <name evidence="2" type="ORF">HOLleu_39595</name>
</gene>
<dbReference type="AlphaFoldDB" id="A0A9Q0YL24"/>
<protein>
    <submittedName>
        <fullName evidence="2">Uncharacterized protein</fullName>
    </submittedName>
</protein>
<dbReference type="Proteomes" id="UP001152320">
    <property type="component" value="Chromosome 21"/>
</dbReference>
<evidence type="ECO:0000313" key="2">
    <source>
        <dbReference type="EMBL" id="KAJ8022182.1"/>
    </source>
</evidence>
<reference evidence="2" key="1">
    <citation type="submission" date="2021-10" db="EMBL/GenBank/DDBJ databases">
        <title>Tropical sea cucumber genome reveals ecological adaptation and Cuvierian tubules defense mechanism.</title>
        <authorList>
            <person name="Chen T."/>
        </authorList>
    </citation>
    <scope>NUCLEOTIDE SEQUENCE</scope>
    <source>
        <strain evidence="2">Nanhai2018</strain>
        <tissue evidence="2">Muscle</tissue>
    </source>
</reference>
<feature type="compositionally biased region" description="Polar residues" evidence="1">
    <location>
        <begin position="19"/>
        <end position="31"/>
    </location>
</feature>
<feature type="region of interest" description="Disordered" evidence="1">
    <location>
        <begin position="1"/>
        <end position="34"/>
    </location>
</feature>
<evidence type="ECO:0000256" key="1">
    <source>
        <dbReference type="SAM" id="MobiDB-lite"/>
    </source>
</evidence>
<proteinExistence type="predicted"/>
<evidence type="ECO:0000313" key="3">
    <source>
        <dbReference type="Proteomes" id="UP001152320"/>
    </source>
</evidence>
<name>A0A9Q0YL24_HOLLE</name>
<comment type="caution">
    <text evidence="2">The sequence shown here is derived from an EMBL/GenBank/DDBJ whole genome shotgun (WGS) entry which is preliminary data.</text>
</comment>
<dbReference type="EMBL" id="JAIZAY010000021">
    <property type="protein sequence ID" value="KAJ8022182.1"/>
    <property type="molecule type" value="Genomic_DNA"/>
</dbReference>
<feature type="compositionally biased region" description="Basic and acidic residues" evidence="1">
    <location>
        <begin position="1"/>
        <end position="11"/>
    </location>
</feature>
<organism evidence="2 3">
    <name type="scientific">Holothuria leucospilota</name>
    <name type="common">Black long sea cucumber</name>
    <name type="synonym">Mertensiothuria leucospilota</name>
    <dbReference type="NCBI Taxonomy" id="206669"/>
    <lineage>
        <taxon>Eukaryota</taxon>
        <taxon>Metazoa</taxon>
        <taxon>Echinodermata</taxon>
        <taxon>Eleutherozoa</taxon>
        <taxon>Echinozoa</taxon>
        <taxon>Holothuroidea</taxon>
        <taxon>Aspidochirotacea</taxon>
        <taxon>Aspidochirotida</taxon>
        <taxon>Holothuriidae</taxon>
        <taxon>Holothuria</taxon>
    </lineage>
</organism>